<dbReference type="FunFam" id="3.30.70.270:FF:000020">
    <property type="entry name" value="Transposon Tf2-6 polyprotein-like Protein"/>
    <property type="match status" value="1"/>
</dbReference>
<dbReference type="SUPFAM" id="SSF57756">
    <property type="entry name" value="Retrovirus zinc finger-like domains"/>
    <property type="match status" value="1"/>
</dbReference>
<keyword evidence="9" id="KW-0479">Metal-binding</keyword>
<dbReference type="GO" id="GO:0004519">
    <property type="term" value="F:endonuclease activity"/>
    <property type="evidence" value="ECO:0007669"/>
    <property type="project" value="UniProtKB-KW"/>
</dbReference>
<evidence type="ECO:0000256" key="5">
    <source>
        <dbReference type="ARBA" id="ARBA00022722"/>
    </source>
</evidence>
<evidence type="ECO:0000256" key="1">
    <source>
        <dbReference type="ARBA" id="ARBA00012493"/>
    </source>
</evidence>
<evidence type="ECO:0000256" key="10">
    <source>
        <dbReference type="SAM" id="MobiDB-lite"/>
    </source>
</evidence>
<evidence type="ECO:0000256" key="2">
    <source>
        <dbReference type="ARBA" id="ARBA00022670"/>
    </source>
</evidence>
<evidence type="ECO:0000313" key="15">
    <source>
        <dbReference type="Proteomes" id="UP001321473"/>
    </source>
</evidence>
<dbReference type="GO" id="GO:0003676">
    <property type="term" value="F:nucleic acid binding"/>
    <property type="evidence" value="ECO:0007669"/>
    <property type="project" value="InterPro"/>
</dbReference>
<dbReference type="SUPFAM" id="SSF56672">
    <property type="entry name" value="DNA/RNA polymerases"/>
    <property type="match status" value="1"/>
</dbReference>
<dbReference type="InterPro" id="IPR036875">
    <property type="entry name" value="Znf_CCHC_sf"/>
</dbReference>
<dbReference type="GO" id="GO:0008270">
    <property type="term" value="F:zinc ion binding"/>
    <property type="evidence" value="ECO:0007669"/>
    <property type="project" value="UniProtKB-KW"/>
</dbReference>
<evidence type="ECO:0000256" key="9">
    <source>
        <dbReference type="PROSITE-ProRule" id="PRU00047"/>
    </source>
</evidence>
<dbReference type="Gene3D" id="3.30.420.10">
    <property type="entry name" value="Ribonuclease H-like superfamily/Ribonuclease H"/>
    <property type="match status" value="1"/>
</dbReference>
<dbReference type="InterPro" id="IPR054465">
    <property type="entry name" value="Integrase_p58-like_C"/>
</dbReference>
<keyword evidence="2" id="KW-0645">Protease</keyword>
<dbReference type="Gene3D" id="3.30.70.270">
    <property type="match status" value="2"/>
</dbReference>
<dbReference type="FunFam" id="3.10.10.10:FF:000007">
    <property type="entry name" value="Retrovirus-related Pol polyprotein from transposon 17.6-like Protein"/>
    <property type="match status" value="1"/>
</dbReference>
<dbReference type="PROSITE" id="PS50994">
    <property type="entry name" value="INTEGRASE"/>
    <property type="match status" value="1"/>
</dbReference>
<feature type="domain" description="Integrase catalytic" evidence="13">
    <location>
        <begin position="1008"/>
        <end position="1177"/>
    </location>
</feature>
<dbReference type="InterPro" id="IPR012337">
    <property type="entry name" value="RNaseH-like_sf"/>
</dbReference>
<dbReference type="InterPro" id="IPR005162">
    <property type="entry name" value="Retrotrans_gag_dom"/>
</dbReference>
<dbReference type="InterPro" id="IPR036397">
    <property type="entry name" value="RNaseH_sf"/>
</dbReference>
<accession>A0AAQ4F0I9</accession>
<evidence type="ECO:0000256" key="8">
    <source>
        <dbReference type="ARBA" id="ARBA00022918"/>
    </source>
</evidence>
<dbReference type="GO" id="GO:0006508">
    <property type="term" value="P:proteolysis"/>
    <property type="evidence" value="ECO:0007669"/>
    <property type="project" value="UniProtKB-KW"/>
</dbReference>
<keyword evidence="9" id="KW-0862">Zinc</keyword>
<evidence type="ECO:0000256" key="7">
    <source>
        <dbReference type="ARBA" id="ARBA00022801"/>
    </source>
</evidence>
<keyword evidence="9" id="KW-0863">Zinc-finger</keyword>
<keyword evidence="15" id="KW-1185">Reference proteome</keyword>
<dbReference type="GO" id="GO:0015074">
    <property type="term" value="P:DNA integration"/>
    <property type="evidence" value="ECO:0007669"/>
    <property type="project" value="InterPro"/>
</dbReference>
<dbReference type="GO" id="GO:0008233">
    <property type="term" value="F:peptidase activity"/>
    <property type="evidence" value="ECO:0007669"/>
    <property type="project" value="UniProtKB-KW"/>
</dbReference>
<dbReference type="PROSITE" id="PS50158">
    <property type="entry name" value="ZF_CCHC"/>
    <property type="match status" value="1"/>
</dbReference>
<feature type="region of interest" description="Disordered" evidence="10">
    <location>
        <begin position="251"/>
        <end position="294"/>
    </location>
</feature>
<dbReference type="GO" id="GO:0042575">
    <property type="term" value="C:DNA polymerase complex"/>
    <property type="evidence" value="ECO:0007669"/>
    <property type="project" value="UniProtKB-ARBA"/>
</dbReference>
<evidence type="ECO:0000259" key="12">
    <source>
        <dbReference type="PROSITE" id="PS50878"/>
    </source>
</evidence>
<evidence type="ECO:0000256" key="4">
    <source>
        <dbReference type="ARBA" id="ARBA00022695"/>
    </source>
</evidence>
<dbReference type="Pfam" id="PF00665">
    <property type="entry name" value="rve"/>
    <property type="match status" value="1"/>
</dbReference>
<dbReference type="PANTHER" id="PTHR37984:SF5">
    <property type="entry name" value="PROTEIN NYNRIN-LIKE"/>
    <property type="match status" value="1"/>
</dbReference>
<keyword evidence="5" id="KW-0540">Nuclease</keyword>
<dbReference type="Pfam" id="PF03732">
    <property type="entry name" value="Retrotrans_gag"/>
    <property type="match status" value="1"/>
</dbReference>
<feature type="region of interest" description="Disordered" evidence="10">
    <location>
        <begin position="499"/>
        <end position="521"/>
    </location>
</feature>
<gene>
    <name evidence="14" type="ORF">V5799_018020</name>
</gene>
<dbReference type="InterPro" id="IPR001878">
    <property type="entry name" value="Znf_CCHC"/>
</dbReference>
<evidence type="ECO:0000256" key="3">
    <source>
        <dbReference type="ARBA" id="ARBA00022679"/>
    </source>
</evidence>
<evidence type="ECO:0000259" key="11">
    <source>
        <dbReference type="PROSITE" id="PS50158"/>
    </source>
</evidence>
<comment type="caution">
    <text evidence="14">The sequence shown here is derived from an EMBL/GenBank/DDBJ whole genome shotgun (WGS) entry which is preliminary data.</text>
</comment>
<dbReference type="EMBL" id="JARKHS020008584">
    <property type="protein sequence ID" value="KAK8780636.1"/>
    <property type="molecule type" value="Genomic_DNA"/>
</dbReference>
<dbReference type="InterPro" id="IPR041373">
    <property type="entry name" value="RT_RNaseH"/>
</dbReference>
<keyword evidence="3" id="KW-0808">Transferase</keyword>
<dbReference type="PROSITE" id="PS50878">
    <property type="entry name" value="RT_POL"/>
    <property type="match status" value="1"/>
</dbReference>
<dbReference type="Gene3D" id="3.10.10.10">
    <property type="entry name" value="HIV Type 1 Reverse Transcriptase, subunit A, domain 1"/>
    <property type="match status" value="1"/>
</dbReference>
<dbReference type="InterPro" id="IPR001584">
    <property type="entry name" value="Integrase_cat-core"/>
</dbReference>
<evidence type="ECO:0000256" key="6">
    <source>
        <dbReference type="ARBA" id="ARBA00022759"/>
    </source>
</evidence>
<dbReference type="PANTHER" id="PTHR37984">
    <property type="entry name" value="PROTEIN CBG26694"/>
    <property type="match status" value="1"/>
</dbReference>
<protein>
    <recommendedName>
        <fullName evidence="1">RNA-directed DNA polymerase</fullName>
        <ecNumber evidence="1">2.7.7.49</ecNumber>
    </recommendedName>
</protein>
<dbReference type="Proteomes" id="UP001321473">
    <property type="component" value="Unassembled WGS sequence"/>
</dbReference>
<name>A0AAQ4F0I9_AMBAM</name>
<keyword evidence="4" id="KW-0548">Nucleotidyltransferase</keyword>
<reference evidence="14 15" key="1">
    <citation type="journal article" date="2023" name="Arcadia Sci">
        <title>De novo assembly of a long-read Amblyomma americanum tick genome.</title>
        <authorList>
            <person name="Chou S."/>
            <person name="Poskanzer K.E."/>
            <person name="Rollins M."/>
            <person name="Thuy-Boun P.S."/>
        </authorList>
    </citation>
    <scope>NUCLEOTIDE SEQUENCE [LARGE SCALE GENOMIC DNA]</scope>
    <source>
        <strain evidence="14">F_SG_1</strain>
        <tissue evidence="14">Salivary glands</tissue>
    </source>
</reference>
<dbReference type="Pfam" id="PF00078">
    <property type="entry name" value="RVT_1"/>
    <property type="match status" value="1"/>
</dbReference>
<dbReference type="SUPFAM" id="SSF53098">
    <property type="entry name" value="Ribonuclease H-like"/>
    <property type="match status" value="1"/>
</dbReference>
<dbReference type="Pfam" id="PF22938">
    <property type="entry name" value="Integrase_p58_C"/>
    <property type="match status" value="1"/>
</dbReference>
<dbReference type="FunFam" id="3.30.420.10:FF:000032">
    <property type="entry name" value="Retrovirus-related Pol polyprotein from transposon 297-like Protein"/>
    <property type="match status" value="1"/>
</dbReference>
<feature type="domain" description="Reverse transcriptase" evidence="12">
    <location>
        <begin position="590"/>
        <end position="769"/>
    </location>
</feature>
<dbReference type="GO" id="GO:0003964">
    <property type="term" value="F:RNA-directed DNA polymerase activity"/>
    <property type="evidence" value="ECO:0007669"/>
    <property type="project" value="UniProtKB-KW"/>
</dbReference>
<dbReference type="SMART" id="SM00343">
    <property type="entry name" value="ZnF_C2HC"/>
    <property type="match status" value="1"/>
</dbReference>
<dbReference type="InterPro" id="IPR050951">
    <property type="entry name" value="Retrovirus_Pol_polyprotein"/>
</dbReference>
<keyword evidence="8" id="KW-0695">RNA-directed DNA polymerase</keyword>
<keyword evidence="6" id="KW-0255">Endonuclease</keyword>
<organism evidence="14 15">
    <name type="scientific">Amblyomma americanum</name>
    <name type="common">Lone star tick</name>
    <dbReference type="NCBI Taxonomy" id="6943"/>
    <lineage>
        <taxon>Eukaryota</taxon>
        <taxon>Metazoa</taxon>
        <taxon>Ecdysozoa</taxon>
        <taxon>Arthropoda</taxon>
        <taxon>Chelicerata</taxon>
        <taxon>Arachnida</taxon>
        <taxon>Acari</taxon>
        <taxon>Parasitiformes</taxon>
        <taxon>Ixodida</taxon>
        <taxon>Ixodoidea</taxon>
        <taxon>Ixodidae</taxon>
        <taxon>Amblyomminae</taxon>
        <taxon>Amblyomma</taxon>
    </lineage>
</organism>
<keyword evidence="7" id="KW-0378">Hydrolase</keyword>
<dbReference type="InterPro" id="IPR043502">
    <property type="entry name" value="DNA/RNA_pol_sf"/>
</dbReference>
<sequence>MSTPIILQQPRVPPTFNGSLGEDPEEWLDQFERVASFNKWDDAAKIGHVFFSLDGSARTWYENYESSLTTWELFKRELLKVFTSVVRKERAERLLESRIQLPNEPVRSYVEEMKRLFRRADPGMTEEKKVQFLMRGVKEQLFGSLVRQPPKTVEEFMQEACTIEKTLDVRARQYNRPSFAYAIRSDTPATTSDSLRDVIREIVREELRGLLPSSPQPQASTLMDVVREEVQQALGTPTATEPQAMTYAAAVRTAQPQRQPPRPPRDEPLGPQRRLPAPARPAYDRPSSPRKCNAWRTSDNRPLCFHCGEAGHILRHCPYRRIGLRGFAVNAPRPRFGQRPHEIDEYLRREEYTPNRFSRSPSPSTSRFASPRRSYAAAAIIDLRSKLITLSTDEAIASMKTRENHVALSVLEEEVSVPPRSSVIVTVGATKAINTEAIIEGNMQLLLDRGISIARGIAHFRNGQAEVLLTNFSEEYRHINRGTTIAFYDEISDVRDSFALSDPSAEDPPDQENSPTFDINPALHRNRQDQIRNLLQNYSECFSTSPKVRQTPIAKHRIITNQHVRPLRQSPYRVSPRERQAIRDQVEEMLRDDVIQPSNSPWAAPVVLVRKKDGALRFCVDYRRLNNITKKDVYPLPRIDDTLDCLCNAKYFSSMDLKSGYWQIEVDERDREKTAFITPDGLFEFKVMPFGLCSAPATFQRVMDTVLAGLKWKICLVYLDDVVVFASNFEEHLKRLRTVLDAIKSSGLTLKAEKCHFAYEELLFLGHIVSKEGVRPDPQKTAAIEQFQPPADKKAVRRFLGLCAYYRRFVKNFSRIAELLTQLTKADVPFKWEAPQAEAFKELQRRLQSPPILAHFDENADTEVHTDASSVGLGAVLVQKSDGLEKVIAYASRSLSKAEANYSTTEKECLAIIWATSKFRPYLYGRPFKVVSDHHALCWLANLKDPSGRLARWSLRLQEFDVTVVYKSGRKHTDADCLSRAPVDAPPLDDDEDAFLGPISASSFAQQQRSDPNLKGLIEYLEGKQIGMDLLGPFPTSTSGNKWIIIATDYLTRYAEAKALPNGTAAEVAKFFVECILLRHGAPDVLITDRGTAFTAELTQAILRYSQTSHRRTTAYHPQTNGLTERLNKTIADMLAMYVDAEHKTWDVILPYVVFAYNTAVQETTQMTPFRLVHGRDATTTLDAMLPNITEEENVDVAAYLQRAEEARRLARLRIKDQQRSDARRYNLRRRNAEYKPGDQVWVWTPIRRRGLSEKLLRRYFGPYKVLRRLGELDYEVIPDAMTASQRRRVRPEVVHVVRLKPYYAR</sequence>
<dbReference type="Pfam" id="PF17917">
    <property type="entry name" value="RT_RNaseH"/>
    <property type="match status" value="1"/>
</dbReference>
<dbReference type="CDD" id="cd09274">
    <property type="entry name" value="RNase_HI_RT_Ty3"/>
    <property type="match status" value="1"/>
</dbReference>
<dbReference type="InterPro" id="IPR000477">
    <property type="entry name" value="RT_dom"/>
</dbReference>
<evidence type="ECO:0000259" key="13">
    <source>
        <dbReference type="PROSITE" id="PS50994"/>
    </source>
</evidence>
<proteinExistence type="predicted"/>
<dbReference type="InterPro" id="IPR043128">
    <property type="entry name" value="Rev_trsase/Diguanyl_cyclase"/>
</dbReference>
<feature type="compositionally biased region" description="Low complexity" evidence="10">
    <location>
        <begin position="269"/>
        <end position="290"/>
    </location>
</feature>
<feature type="domain" description="CCHC-type" evidence="11">
    <location>
        <begin position="304"/>
        <end position="318"/>
    </location>
</feature>
<dbReference type="EC" id="2.7.7.49" evidence="1"/>
<evidence type="ECO:0000313" key="14">
    <source>
        <dbReference type="EMBL" id="KAK8780636.1"/>
    </source>
</evidence>
<dbReference type="CDD" id="cd01647">
    <property type="entry name" value="RT_LTR"/>
    <property type="match status" value="1"/>
</dbReference>